<dbReference type="OrthoDB" id="9775079at2"/>
<dbReference type="InterPro" id="IPR036465">
    <property type="entry name" value="vWFA_dom_sf"/>
</dbReference>
<name>A0A3Q8XM34_9HYPH</name>
<feature type="region of interest" description="Disordered" evidence="2">
    <location>
        <begin position="321"/>
        <end position="355"/>
    </location>
</feature>
<dbReference type="InterPro" id="IPR041702">
    <property type="entry name" value="BchD/ChlD_VWA"/>
</dbReference>
<evidence type="ECO:0000256" key="1">
    <source>
        <dbReference type="ARBA" id="ARBA00005799"/>
    </source>
</evidence>
<gene>
    <name evidence="4" type="ORF">D5400_04880</name>
</gene>
<reference evidence="4 5" key="1">
    <citation type="submission" date="2018-09" db="EMBL/GenBank/DDBJ databases">
        <title>Marinorhizobium profundi gen. nov., sp. nov., isolated from a deep-sea sediment sample from the New Britain Trench and proposal of Marinorhizobiaceae fam. nov. in the order Rhizobiales of the class Alphaproteobacteria.</title>
        <authorList>
            <person name="Cao J."/>
        </authorList>
    </citation>
    <scope>NUCLEOTIDE SEQUENCE [LARGE SCALE GENOMIC DNA]</scope>
    <source>
        <strain evidence="4 5">WS11</strain>
    </source>
</reference>
<dbReference type="PROSITE" id="PS50234">
    <property type="entry name" value="VWFA"/>
    <property type="match status" value="1"/>
</dbReference>
<dbReference type="InterPro" id="IPR027417">
    <property type="entry name" value="P-loop_NTPase"/>
</dbReference>
<dbReference type="Gene3D" id="3.40.50.410">
    <property type="entry name" value="von Willebrand factor, type A domain"/>
    <property type="match status" value="1"/>
</dbReference>
<dbReference type="Pfam" id="PF13519">
    <property type="entry name" value="VWA_2"/>
    <property type="match status" value="1"/>
</dbReference>
<accession>A0A3Q8XM34</accession>
<proteinExistence type="inferred from homology"/>
<feature type="compositionally biased region" description="Low complexity" evidence="2">
    <location>
        <begin position="330"/>
        <end position="339"/>
    </location>
</feature>
<dbReference type="SUPFAM" id="SSF52540">
    <property type="entry name" value="P-loop containing nucleoside triphosphate hydrolases"/>
    <property type="match status" value="1"/>
</dbReference>
<protein>
    <submittedName>
        <fullName evidence="4">VWA domain-containing protein</fullName>
    </submittedName>
</protein>
<dbReference type="PANTHER" id="PTHR43473:SF2">
    <property type="entry name" value="MAGNESIUM-CHELATASE SUBUNIT CHLD, CHLOROPLASTIC"/>
    <property type="match status" value="1"/>
</dbReference>
<dbReference type="Proteomes" id="UP000268192">
    <property type="component" value="Chromosome"/>
</dbReference>
<dbReference type="EMBL" id="CP032509">
    <property type="protein sequence ID" value="AZN70698.1"/>
    <property type="molecule type" value="Genomic_DNA"/>
</dbReference>
<evidence type="ECO:0000256" key="2">
    <source>
        <dbReference type="SAM" id="MobiDB-lite"/>
    </source>
</evidence>
<sequence length="598" mass="63568">MTADTGDLPMLERPDAPDIWSAVARAADVFATDPFLLGGIHLKSQAGPVRDAAIEFLQSRISKQLPWLRMTPSIADDHLVDGYDLAATLAQRELVARSGMLSRAKGGILVIAMAERLTALQAALIAAAIDRREFAVLLLDEGLSDEAVHPCLLDRVALTLELSKGRLPVKPGDIASALAAPQETPREVAVPEPVMEACCALALALNRSSMRAPSHLLNVTRILAHLDGEATASTESLREAVGLVFGLTPIAAEDDRGENPETQDIPQPDDTAAESEPERNQAENLPQDLEDSEHAGADETIAVDILDAYLPEDVLQAATAARGARGGASSGKRGASQRSVSRGRRLAARPRPENGRSTLDIVATLRAAVPWQTIRRTATSSNVTTDRPIAIQREDFRYTRFSAPSETLAIFAVDASGSSAHTRLGEAKGAIETLLGQCYARRDSVALIVFRGAQAEIVLPPTRSLLRARRALVAMAGGGPTPLAGGLALARLLAGKAAERGQNAITILMTDGRANIALDGTAGRERAEADTRRMAAAFRLAGLSSVLVDTARRPREHAADLARAMGGEYLPLPAGRAQDLSFAVRSRIDRQSSNTRPH</sequence>
<dbReference type="SUPFAM" id="SSF53300">
    <property type="entry name" value="vWA-like"/>
    <property type="match status" value="1"/>
</dbReference>
<comment type="similarity">
    <text evidence="1">Belongs to the Mg-chelatase subunits D/I family.</text>
</comment>
<dbReference type="Gene3D" id="1.10.8.80">
    <property type="entry name" value="Magnesium chelatase subunit I, C-Terminal domain"/>
    <property type="match status" value="1"/>
</dbReference>
<dbReference type="AlphaFoldDB" id="A0A3Q8XM34"/>
<dbReference type="InterPro" id="IPR002035">
    <property type="entry name" value="VWF_A"/>
</dbReference>
<evidence type="ECO:0000259" key="3">
    <source>
        <dbReference type="PROSITE" id="PS50234"/>
    </source>
</evidence>
<feature type="domain" description="VWFA" evidence="3">
    <location>
        <begin position="408"/>
        <end position="548"/>
    </location>
</feature>
<dbReference type="SMART" id="SM00327">
    <property type="entry name" value="VWA"/>
    <property type="match status" value="1"/>
</dbReference>
<dbReference type="KEGG" id="abaw:D5400_04880"/>
<dbReference type="CDD" id="cd01451">
    <property type="entry name" value="vWA_Magnesium_chelatase"/>
    <property type="match status" value="1"/>
</dbReference>
<feature type="region of interest" description="Disordered" evidence="2">
    <location>
        <begin position="251"/>
        <end position="293"/>
    </location>
</feature>
<dbReference type="RefSeq" id="WP_126008209.1">
    <property type="nucleotide sequence ID" value="NZ_CP032509.1"/>
</dbReference>
<organism evidence="4 5">
    <name type="scientific">Georhizobium profundi</name>
    <dbReference type="NCBI Taxonomy" id="2341112"/>
    <lineage>
        <taxon>Bacteria</taxon>
        <taxon>Pseudomonadati</taxon>
        <taxon>Pseudomonadota</taxon>
        <taxon>Alphaproteobacteria</taxon>
        <taxon>Hyphomicrobiales</taxon>
        <taxon>Rhizobiaceae</taxon>
        <taxon>Georhizobium</taxon>
    </lineage>
</organism>
<evidence type="ECO:0000313" key="5">
    <source>
        <dbReference type="Proteomes" id="UP000268192"/>
    </source>
</evidence>
<dbReference type="PANTHER" id="PTHR43473">
    <property type="entry name" value="MAGNESIUM-CHELATASE SUBUNIT CHLD, CHLOROPLASTIC"/>
    <property type="match status" value="1"/>
</dbReference>
<keyword evidence="5" id="KW-1185">Reference proteome</keyword>
<evidence type="ECO:0000313" key="4">
    <source>
        <dbReference type="EMBL" id="AZN70698.1"/>
    </source>
</evidence>